<feature type="transmembrane region" description="Helical" evidence="13">
    <location>
        <begin position="244"/>
        <end position="265"/>
    </location>
</feature>
<accession>A0A2P2E6I8</accession>
<feature type="domain" description="K+ potassium transporter integral membrane" evidence="15">
    <location>
        <begin position="42"/>
        <end position="495"/>
    </location>
</feature>
<keyword evidence="12 13" id="KW-0472">Membrane</keyword>
<keyword evidence="8 13" id="KW-0769">Symport</keyword>
<evidence type="ECO:0000256" key="6">
    <source>
        <dbReference type="ARBA" id="ARBA00022538"/>
    </source>
</evidence>
<evidence type="ECO:0000256" key="10">
    <source>
        <dbReference type="ARBA" id="ARBA00022989"/>
    </source>
</evidence>
<feature type="transmembrane region" description="Helical" evidence="13">
    <location>
        <begin position="369"/>
        <end position="389"/>
    </location>
</feature>
<feature type="transmembrane region" description="Helical" evidence="13">
    <location>
        <begin position="39"/>
        <end position="60"/>
    </location>
</feature>
<protein>
    <recommendedName>
        <fullName evidence="13">Probable potassium transport system protein Kup</fullName>
    </recommendedName>
</protein>
<keyword evidence="6 13" id="KW-0633">Potassium transport</keyword>
<gene>
    <name evidence="17" type="primary">kup_1</name>
    <name evidence="13" type="synonym">kup</name>
    <name evidence="17" type="ORF">PbB2_00341</name>
</gene>
<keyword evidence="3 13" id="KW-0813">Transport</keyword>
<keyword evidence="11 13" id="KW-0406">Ion transport</keyword>
<dbReference type="Pfam" id="PF22776">
    <property type="entry name" value="K_trans_C"/>
    <property type="match status" value="1"/>
</dbReference>
<keyword evidence="18" id="KW-1185">Reference proteome</keyword>
<evidence type="ECO:0000259" key="15">
    <source>
        <dbReference type="Pfam" id="PF02705"/>
    </source>
</evidence>
<name>A0A2P2E6I8_9PROT</name>
<dbReference type="HAMAP" id="MF_01522">
    <property type="entry name" value="Kup"/>
    <property type="match status" value="1"/>
</dbReference>
<feature type="transmembrane region" description="Helical" evidence="13">
    <location>
        <begin position="395"/>
        <end position="418"/>
    </location>
</feature>
<evidence type="ECO:0000256" key="12">
    <source>
        <dbReference type="ARBA" id="ARBA00023136"/>
    </source>
</evidence>
<evidence type="ECO:0000256" key="9">
    <source>
        <dbReference type="ARBA" id="ARBA00022958"/>
    </source>
</evidence>
<keyword evidence="4 13" id="KW-1003">Cell membrane</keyword>
<evidence type="ECO:0000313" key="17">
    <source>
        <dbReference type="EMBL" id="GBF56684.1"/>
    </source>
</evidence>
<evidence type="ECO:0000256" key="2">
    <source>
        <dbReference type="ARBA" id="ARBA00007019"/>
    </source>
</evidence>
<comment type="subcellular location">
    <subcellularLocation>
        <location evidence="13">Cell membrane</location>
        <topology evidence="13">Multi-pass membrane protein</topology>
    </subcellularLocation>
    <subcellularLocation>
        <location evidence="1">Membrane</location>
        <topology evidence="1">Multi-pass membrane protein</topology>
    </subcellularLocation>
</comment>
<comment type="caution">
    <text evidence="17">The sequence shown here is derived from an EMBL/GenBank/DDBJ whole genome shotgun (WGS) entry which is preliminary data.</text>
</comment>
<feature type="transmembrane region" description="Helical" evidence="13">
    <location>
        <begin position="170"/>
        <end position="189"/>
    </location>
</feature>
<evidence type="ECO:0000256" key="1">
    <source>
        <dbReference type="ARBA" id="ARBA00004141"/>
    </source>
</evidence>
<evidence type="ECO:0000256" key="7">
    <source>
        <dbReference type="ARBA" id="ARBA00022692"/>
    </source>
</evidence>
<dbReference type="PANTHER" id="PTHR30540:SF79">
    <property type="entry name" value="LOW AFFINITY POTASSIUM TRANSPORT SYSTEM PROTEIN KUP"/>
    <property type="match status" value="1"/>
</dbReference>
<feature type="transmembrane region" description="Helical" evidence="13">
    <location>
        <begin position="455"/>
        <end position="472"/>
    </location>
</feature>
<dbReference type="PANTHER" id="PTHR30540">
    <property type="entry name" value="OSMOTIC STRESS POTASSIUM TRANSPORTER"/>
    <property type="match status" value="1"/>
</dbReference>
<dbReference type="InterPro" id="IPR003855">
    <property type="entry name" value="K+_transporter"/>
</dbReference>
<dbReference type="GO" id="GO:0005886">
    <property type="term" value="C:plasma membrane"/>
    <property type="evidence" value="ECO:0007669"/>
    <property type="project" value="UniProtKB-SubCell"/>
</dbReference>
<evidence type="ECO:0000256" key="11">
    <source>
        <dbReference type="ARBA" id="ARBA00023065"/>
    </source>
</evidence>
<evidence type="ECO:0000256" key="13">
    <source>
        <dbReference type="HAMAP-Rule" id="MF_01522"/>
    </source>
</evidence>
<keyword evidence="10 13" id="KW-1133">Transmembrane helix</keyword>
<sequence>MASPTQVSADEEPSKGFTDPASGAPGGSHGHGENSARGFFLLALGSVGVVFGDIGTSPFYAMREALAHAKGSGNLETAVLGVVSLVLWALFLIVTLKYVVFLMRADNKGEGGTLALMALAQRALGRKSPWVFFCGVMGAAFFYGDGIITPAISVLGAIEGLKIAPGVGNFFTPYILPISAAILIGLFLVQSKGTHKIAAWFGPITAIWFLTLAGLGIYHIADDPRVWLAFNPIYALRFLMENGLVALVILGSIFLAVTGAEALYADMGHFGRNPIRAAWFFLVFPALALNYLGQGAFVLANPAAKADPFWMMVPEAAFWPVIILATMAAVIASQAVITGAFSMTQQAVQLGLLPRMQIRRTSETQAGQIYVPQVNTYLMIGVLVLLFTFQSSANLTSAYGIAITGAMFMDTLLAVPVVTRLWKWNGLQAGLLLLPIAALDIVFLGSQMLKIPHGAWFPLVLGAGIVVVMWTWQEGSQILSEKTRRDSIPLRDLLKTLMAHPPHRVPGTAIFLTSDPDLAPVALMHNLKHNKVLHEKIAILSVRTAETPRVADSDRIEIEEIIPDVRIVIVNYGFMESPNIPKALTMCRKQGLKFDIMSTSFFLGHRTIVASSTSGMPLWQDHLYIFLSKNATNATDFFHIPSGRVVELGTQVVV</sequence>
<evidence type="ECO:0000256" key="3">
    <source>
        <dbReference type="ARBA" id="ARBA00022448"/>
    </source>
</evidence>
<dbReference type="GO" id="GO:0015079">
    <property type="term" value="F:potassium ion transmembrane transporter activity"/>
    <property type="evidence" value="ECO:0007669"/>
    <property type="project" value="UniProtKB-UniRule"/>
</dbReference>
<comment type="catalytic activity">
    <reaction evidence="13">
        <text>K(+)(in) + H(+)(in) = K(+)(out) + H(+)(out)</text>
        <dbReference type="Rhea" id="RHEA:28490"/>
        <dbReference type="ChEBI" id="CHEBI:15378"/>
        <dbReference type="ChEBI" id="CHEBI:29103"/>
    </reaction>
</comment>
<dbReference type="AlphaFoldDB" id="A0A2P2E6I8"/>
<dbReference type="Proteomes" id="UP000245086">
    <property type="component" value="Unassembled WGS sequence"/>
</dbReference>
<evidence type="ECO:0000259" key="16">
    <source>
        <dbReference type="Pfam" id="PF22776"/>
    </source>
</evidence>
<feature type="transmembrane region" description="Helical" evidence="13">
    <location>
        <begin position="430"/>
        <end position="449"/>
    </location>
</feature>
<dbReference type="InterPro" id="IPR023051">
    <property type="entry name" value="Kup"/>
</dbReference>
<feature type="domain" description="K+ potassium transporter C-terminal" evidence="16">
    <location>
        <begin position="506"/>
        <end position="653"/>
    </location>
</feature>
<evidence type="ECO:0000256" key="5">
    <source>
        <dbReference type="ARBA" id="ARBA00022519"/>
    </source>
</evidence>
<feature type="transmembrane region" description="Helical" evidence="13">
    <location>
        <begin position="277"/>
        <end position="297"/>
    </location>
</feature>
<feature type="transmembrane region" description="Helical" evidence="13">
    <location>
        <begin position="317"/>
        <end position="348"/>
    </location>
</feature>
<feature type="transmembrane region" description="Helical" evidence="13">
    <location>
        <begin position="80"/>
        <end position="100"/>
    </location>
</feature>
<keyword evidence="7 13" id="KW-0812">Transmembrane</keyword>
<comment type="similarity">
    <text evidence="2 13">Belongs to the HAK/KUP transporter (TC 2.A.72) family.</text>
</comment>
<organism evidence="17 18">
    <name type="scientific">Candidatus Phycosocius bacilliformis</name>
    <dbReference type="NCBI Taxonomy" id="1445552"/>
    <lineage>
        <taxon>Bacteria</taxon>
        <taxon>Pseudomonadati</taxon>
        <taxon>Pseudomonadota</taxon>
        <taxon>Alphaproteobacteria</taxon>
        <taxon>Caulobacterales</taxon>
        <taxon>Caulobacterales incertae sedis</taxon>
        <taxon>Candidatus Phycosocius</taxon>
    </lineage>
</organism>
<keyword evidence="9 13" id="KW-0630">Potassium</keyword>
<feature type="transmembrane region" description="Helical" evidence="13">
    <location>
        <begin position="201"/>
        <end position="221"/>
    </location>
</feature>
<dbReference type="OrthoDB" id="9805577at2"/>
<keyword evidence="5" id="KW-0997">Cell inner membrane</keyword>
<feature type="transmembrane region" description="Helical" evidence="13">
    <location>
        <begin position="130"/>
        <end position="158"/>
    </location>
</feature>
<dbReference type="Pfam" id="PF02705">
    <property type="entry name" value="K_trans"/>
    <property type="match status" value="1"/>
</dbReference>
<reference evidence="17 18" key="1">
    <citation type="journal article" date="2018" name="Genome Announc.">
        <title>Draft Genome Sequence of "Candidatus Phycosocius bacilliformis," an Alphaproteobacterial Ectosymbiont of the Hydrocarbon-Producing Green Alga Botryococcus braunii.</title>
        <authorList>
            <person name="Tanabe Y."/>
            <person name="Yamaguchi H."/>
            <person name="Watanabe M.M."/>
        </authorList>
    </citation>
    <scope>NUCLEOTIDE SEQUENCE [LARGE SCALE GENOMIC DNA]</scope>
    <source>
        <strain evidence="17 18">BOTRYCO-2</strain>
    </source>
</reference>
<evidence type="ECO:0000313" key="18">
    <source>
        <dbReference type="Proteomes" id="UP000245086"/>
    </source>
</evidence>
<proteinExistence type="inferred from homology"/>
<comment type="function">
    <text evidence="13">Transport of potassium into the cell. Likely operates as a K(+):H(+) symporter.</text>
</comment>
<feature type="region of interest" description="Disordered" evidence="14">
    <location>
        <begin position="1"/>
        <end position="31"/>
    </location>
</feature>
<evidence type="ECO:0000256" key="4">
    <source>
        <dbReference type="ARBA" id="ARBA00022475"/>
    </source>
</evidence>
<dbReference type="GO" id="GO:0015293">
    <property type="term" value="F:symporter activity"/>
    <property type="evidence" value="ECO:0007669"/>
    <property type="project" value="UniProtKB-UniRule"/>
</dbReference>
<evidence type="ECO:0000256" key="8">
    <source>
        <dbReference type="ARBA" id="ARBA00022847"/>
    </source>
</evidence>
<dbReference type="RefSeq" id="WP_108983548.1">
    <property type="nucleotide sequence ID" value="NZ_BFBR01000001.1"/>
</dbReference>
<dbReference type="InterPro" id="IPR053952">
    <property type="entry name" value="K_trans_C"/>
</dbReference>
<evidence type="ECO:0000256" key="14">
    <source>
        <dbReference type="SAM" id="MobiDB-lite"/>
    </source>
</evidence>
<dbReference type="InterPro" id="IPR053951">
    <property type="entry name" value="K_trans_N"/>
</dbReference>
<dbReference type="EMBL" id="BFBR01000001">
    <property type="protein sequence ID" value="GBF56684.1"/>
    <property type="molecule type" value="Genomic_DNA"/>
</dbReference>